<evidence type="ECO:0000313" key="1">
    <source>
        <dbReference type="EMBL" id="KAL0099467.1"/>
    </source>
</evidence>
<dbReference type="EMBL" id="JADYXP020000028">
    <property type="protein sequence ID" value="KAL0099467.1"/>
    <property type="molecule type" value="Genomic_DNA"/>
</dbReference>
<keyword evidence="2" id="KW-1185">Reference proteome</keyword>
<proteinExistence type="predicted"/>
<reference evidence="1 2" key="1">
    <citation type="submission" date="2023-03" db="EMBL/GenBank/DDBJ databases">
        <title>High recombination rates correlate with genetic variation in Cardiocondyla obscurior ants.</title>
        <authorList>
            <person name="Errbii M."/>
        </authorList>
    </citation>
    <scope>NUCLEOTIDE SEQUENCE [LARGE SCALE GENOMIC DNA]</scope>
    <source>
        <strain evidence="1">Alpha-2009</strain>
        <tissue evidence="1">Whole body</tissue>
    </source>
</reference>
<protein>
    <submittedName>
        <fullName evidence="1">Uncharacterized protein</fullName>
    </submittedName>
</protein>
<dbReference type="Proteomes" id="UP001430953">
    <property type="component" value="Unassembled WGS sequence"/>
</dbReference>
<evidence type="ECO:0000313" key="2">
    <source>
        <dbReference type="Proteomes" id="UP001430953"/>
    </source>
</evidence>
<name>A0AAW2E882_9HYME</name>
<gene>
    <name evidence="1" type="ORF">PUN28_020175</name>
</gene>
<comment type="caution">
    <text evidence="1">The sequence shown here is derived from an EMBL/GenBank/DDBJ whole genome shotgun (WGS) entry which is preliminary data.</text>
</comment>
<sequence>MRLGDKSNGKATRDARKALGYYNFLTSKSYTHNTNSKRDNNIQINVPLVRRALPFKCFIHIAYNFFIENPRIAPRIKVVHPRQCTRCYYRHRLSLVRVSLTE</sequence>
<dbReference type="AlphaFoldDB" id="A0AAW2E882"/>
<accession>A0AAW2E882</accession>
<organism evidence="1 2">
    <name type="scientific">Cardiocondyla obscurior</name>
    <dbReference type="NCBI Taxonomy" id="286306"/>
    <lineage>
        <taxon>Eukaryota</taxon>
        <taxon>Metazoa</taxon>
        <taxon>Ecdysozoa</taxon>
        <taxon>Arthropoda</taxon>
        <taxon>Hexapoda</taxon>
        <taxon>Insecta</taxon>
        <taxon>Pterygota</taxon>
        <taxon>Neoptera</taxon>
        <taxon>Endopterygota</taxon>
        <taxon>Hymenoptera</taxon>
        <taxon>Apocrita</taxon>
        <taxon>Aculeata</taxon>
        <taxon>Formicoidea</taxon>
        <taxon>Formicidae</taxon>
        <taxon>Myrmicinae</taxon>
        <taxon>Cardiocondyla</taxon>
    </lineage>
</organism>